<evidence type="ECO:0000313" key="2">
    <source>
        <dbReference type="EMBL" id="AIW54580.1"/>
    </source>
</evidence>
<accession>A0A0A0UX84</accession>
<dbReference type="EMBL" id="KJ776582">
    <property type="protein sequence ID" value="AIW54829.1"/>
    <property type="molecule type" value="Genomic_DNA"/>
</dbReference>
<dbReference type="Pfam" id="PF10263">
    <property type="entry name" value="SprT-like"/>
    <property type="match status" value="1"/>
</dbReference>
<name>A0A0A0UX84_CLOBO</name>
<geneLocation type="plasmid" evidence="3">
    <name>pCDC5900</name>
</geneLocation>
<geneLocation type="plasmid" evidence="2">
    <name>pCDC3875</name>
</geneLocation>
<dbReference type="EMBL" id="KJ776580">
    <property type="protein sequence ID" value="AIW54696.1"/>
    <property type="molecule type" value="Genomic_DNA"/>
</dbReference>
<evidence type="ECO:0000313" key="5">
    <source>
        <dbReference type="EMBL" id="AIW54829.1"/>
    </source>
</evidence>
<dbReference type="EMBL" id="KJ776581">
    <property type="protein sequence ID" value="AIW54762.1"/>
    <property type="molecule type" value="Genomic_DNA"/>
</dbReference>
<evidence type="ECO:0000313" key="3">
    <source>
        <dbReference type="EMBL" id="AIW54696.1"/>
    </source>
</evidence>
<evidence type="ECO:0000313" key="4">
    <source>
        <dbReference type="EMBL" id="AIW54762.1"/>
    </source>
</evidence>
<dbReference type="GO" id="GO:0006950">
    <property type="term" value="P:response to stress"/>
    <property type="evidence" value="ECO:0007669"/>
    <property type="project" value="UniProtKB-ARBA"/>
</dbReference>
<organism evidence="2">
    <name type="scientific">Clostridium botulinum</name>
    <dbReference type="NCBI Taxonomy" id="1491"/>
    <lineage>
        <taxon>Bacteria</taxon>
        <taxon>Bacillati</taxon>
        <taxon>Bacillota</taxon>
        <taxon>Clostridia</taxon>
        <taxon>Eubacteriales</taxon>
        <taxon>Clostridiaceae</taxon>
        <taxon>Clostridium</taxon>
    </lineage>
</organism>
<dbReference type="InterPro" id="IPR006640">
    <property type="entry name" value="SprT-like_domain"/>
</dbReference>
<protein>
    <submittedName>
        <fullName evidence="2">SprT like protein</fullName>
    </submittedName>
</protein>
<keyword evidence="2" id="KW-0614">Plasmid</keyword>
<proteinExistence type="predicted"/>
<dbReference type="AlphaFoldDB" id="A0A0A0UX84"/>
<feature type="domain" description="SprT-like" evidence="1">
    <location>
        <begin position="36"/>
        <end position="140"/>
    </location>
</feature>
<reference evidence="2" key="1">
    <citation type="journal article" date="2014" name="Genome Biol. Evol.">
        <title>Three classes of plasmid (47-63 kb) carry the type B neurotoxin gene cluster of group II Clostridium botulinum.</title>
        <authorList>
            <person name="Carter A.T."/>
            <person name="Austin J.W."/>
            <person name="Weedmark K.A."/>
            <person name="Corbett C."/>
            <person name="Peck M.W."/>
        </authorList>
    </citation>
    <scope>NUCLEOTIDE SEQUENCE</scope>
    <source>
        <strain evidence="2">CDC3875</strain>
        <strain evidence="5">CDC3897</strain>
        <strain evidence="3">CDC5900</strain>
        <strain evidence="4">IFR_05/025</strain>
        <plasmid evidence="4">p05/025</plasmid>
        <plasmid evidence="2">pCDC3875</plasmid>
        <plasmid evidence="5">pCDC3897</plasmid>
        <plasmid evidence="3">pCDC5900</plasmid>
    </source>
</reference>
<geneLocation type="plasmid" evidence="4">
    <name>p05/025</name>
</geneLocation>
<dbReference type="EMBL" id="KJ776578">
    <property type="protein sequence ID" value="AIW54580.1"/>
    <property type="molecule type" value="Genomic_DNA"/>
</dbReference>
<geneLocation type="plasmid" evidence="5">
    <name>pCDC3897</name>
</geneLocation>
<sequence length="236" mass="26931">MVHISNYIFETYVSIILRCDIKMKINTKVLLNELYKAFALINKTYYNNKLPEAAITIQGNGNRTNVMGWCTVNKVWQDTINNEQKYEIAIIGEYLNRGMFPVISTLMHEMVHLHNLVNGIVDVSRNGTYHNKKFKNVAESHGLIIEHIEKIGWSKTNLTESTIQLLKKSELNENAFSLIRLAPEHFTNGESEVETKSKSRSKSLKYVCPICGNSVRANKEMSLICGEDGAKFELEN</sequence>
<evidence type="ECO:0000259" key="1">
    <source>
        <dbReference type="Pfam" id="PF10263"/>
    </source>
</evidence>